<dbReference type="GO" id="GO:0005829">
    <property type="term" value="C:cytosol"/>
    <property type="evidence" value="ECO:0007669"/>
    <property type="project" value="TreeGrafter"/>
</dbReference>
<evidence type="ECO:0000256" key="1">
    <source>
        <dbReference type="ARBA" id="ARBA00022670"/>
    </source>
</evidence>
<dbReference type="InterPro" id="IPR011650">
    <property type="entry name" value="Peptidase_M20_dimer"/>
</dbReference>
<dbReference type="GO" id="GO:0008233">
    <property type="term" value="F:peptidase activity"/>
    <property type="evidence" value="ECO:0007669"/>
    <property type="project" value="UniProtKB-KW"/>
</dbReference>
<sequence length="453" mass="50148">MNQNTLDKIIENNSDQYIQELVRYLRQPSLSVNGDGIEKMVEIVAESLQTRGFSVEIIPTNHWPVIFAERKGRSDRSIIFYNHYDVQPGDPLNLWVSPPFEPQIRDGRLFARGAMDDKGHLICRIAAIDSLLALNDELPCTIKFLIEGEEEIGSPDLPTVVEQYKDRIHSDLCLWEFGDVDEDGYSIQYLGYRGMLNIELNIQTASSDGHSGIWGNLMPNAAWRLVWALASLKDSNEKVLVPGFYDHIIPPSESDINYLKQLPPMREKYITTAGSNTLVTGDLDNADLIIQSVMQPSCTICGLTSGYQGEGAKTIVPCNASAKVDFRLSPGQDAEDILAKVRRHLDHNGFTDISIKVLGKLSASRTPSDHPLVKLLSSSAEDVYGKPQRVLPICGGSGPAFLFDGIAETPVFTAGIGNPQSAIHSPNENIKIVDFVNGIRHTARICQLLEFFP</sequence>
<dbReference type="PANTHER" id="PTHR43270:SF8">
    <property type="entry name" value="DI- AND TRIPEPTIDASE DUG2-RELATED"/>
    <property type="match status" value="1"/>
</dbReference>
<reference evidence="5" key="1">
    <citation type="journal article" date="2015" name="Genome Announc.">
        <title>Draft Genome Sequence of Anaerolineae Strain TC1, a Novel Isolate from a Methanogenic Wastewater Treatment System.</title>
        <authorList>
            <person name="Matsuura N."/>
            <person name="Tourlousse D.M."/>
            <person name="Sun L."/>
            <person name="Toyonaga M."/>
            <person name="Kuroda K."/>
            <person name="Ohashi A."/>
            <person name="Cruz R."/>
            <person name="Yamaguchi T."/>
            <person name="Sekiguchi Y."/>
        </authorList>
    </citation>
    <scope>NUCLEOTIDE SEQUENCE [LARGE SCALE GENOMIC DNA]</scope>
    <source>
        <strain evidence="5">TC1</strain>
    </source>
</reference>
<organism evidence="5">
    <name type="scientific">Flexilinea flocculi</name>
    <dbReference type="NCBI Taxonomy" id="1678840"/>
    <lineage>
        <taxon>Bacteria</taxon>
        <taxon>Bacillati</taxon>
        <taxon>Chloroflexota</taxon>
        <taxon>Anaerolineae</taxon>
        <taxon>Anaerolineales</taxon>
        <taxon>Anaerolineaceae</taxon>
        <taxon>Flexilinea</taxon>
    </lineage>
</organism>
<name>A0A0S7BV34_9CHLR</name>
<dbReference type="GO" id="GO:0009089">
    <property type="term" value="P:lysine biosynthetic process via diaminopimelate"/>
    <property type="evidence" value="ECO:0007669"/>
    <property type="project" value="TreeGrafter"/>
</dbReference>
<evidence type="ECO:0000259" key="4">
    <source>
        <dbReference type="Pfam" id="PF07687"/>
    </source>
</evidence>
<evidence type="ECO:0000256" key="2">
    <source>
        <dbReference type="ARBA" id="ARBA00022723"/>
    </source>
</evidence>
<protein>
    <submittedName>
        <fullName evidence="5">Acetylornithine deacetylase/Succinyl-diaminopimelate desuccinylase</fullName>
    </submittedName>
</protein>
<dbReference type="Pfam" id="PF07687">
    <property type="entry name" value="M20_dimer"/>
    <property type="match status" value="1"/>
</dbReference>
<dbReference type="PATRIC" id="fig|1678840.3.peg.3080"/>
<dbReference type="GO" id="GO:0046872">
    <property type="term" value="F:metal ion binding"/>
    <property type="evidence" value="ECO:0007669"/>
    <property type="project" value="UniProtKB-KW"/>
</dbReference>
<dbReference type="SUPFAM" id="SSF53187">
    <property type="entry name" value="Zn-dependent exopeptidases"/>
    <property type="match status" value="1"/>
</dbReference>
<evidence type="ECO:0000313" key="5">
    <source>
        <dbReference type="EMBL" id="GAP41598.1"/>
    </source>
</evidence>
<dbReference type="GO" id="GO:0009014">
    <property type="term" value="F:succinyl-diaminopimelate desuccinylase activity"/>
    <property type="evidence" value="ECO:0007669"/>
    <property type="project" value="TreeGrafter"/>
</dbReference>
<feature type="domain" description="Peptidase M20 dimerisation" evidence="4">
    <location>
        <begin position="198"/>
        <end position="348"/>
    </location>
</feature>
<dbReference type="InterPro" id="IPR051458">
    <property type="entry name" value="Cyt/Met_Dipeptidase"/>
</dbReference>
<keyword evidence="6" id="KW-1185">Reference proteome</keyword>
<evidence type="ECO:0000256" key="3">
    <source>
        <dbReference type="ARBA" id="ARBA00022801"/>
    </source>
</evidence>
<evidence type="ECO:0000313" key="6">
    <source>
        <dbReference type="Proteomes" id="UP000053370"/>
    </source>
</evidence>
<dbReference type="Proteomes" id="UP000053370">
    <property type="component" value="Unassembled WGS sequence"/>
</dbReference>
<dbReference type="PANTHER" id="PTHR43270">
    <property type="entry name" value="BETA-ALA-HIS DIPEPTIDASE"/>
    <property type="match status" value="1"/>
</dbReference>
<dbReference type="EMBL" id="DF968181">
    <property type="protein sequence ID" value="GAP41598.1"/>
    <property type="molecule type" value="Genomic_DNA"/>
</dbReference>
<dbReference type="OrthoDB" id="9761532at2"/>
<accession>A0A0S7BV34</accession>
<dbReference type="RefSeq" id="WP_062283136.1">
    <property type="nucleotide sequence ID" value="NZ_DF968181.1"/>
</dbReference>
<dbReference type="STRING" id="1678840.ATC1_131590"/>
<gene>
    <name evidence="5" type="ORF">ATC1_131590</name>
</gene>
<keyword evidence="2" id="KW-0479">Metal-binding</keyword>
<dbReference type="AlphaFoldDB" id="A0A0S7BV34"/>
<keyword evidence="1" id="KW-0645">Protease</keyword>
<dbReference type="GO" id="GO:0006508">
    <property type="term" value="P:proteolysis"/>
    <property type="evidence" value="ECO:0007669"/>
    <property type="project" value="UniProtKB-KW"/>
</dbReference>
<dbReference type="Gene3D" id="3.30.70.360">
    <property type="match status" value="1"/>
</dbReference>
<dbReference type="Pfam" id="PF01546">
    <property type="entry name" value="Peptidase_M20"/>
    <property type="match status" value="1"/>
</dbReference>
<dbReference type="Gene3D" id="3.40.630.10">
    <property type="entry name" value="Zn peptidases"/>
    <property type="match status" value="1"/>
</dbReference>
<dbReference type="InterPro" id="IPR002933">
    <property type="entry name" value="Peptidase_M20"/>
</dbReference>
<keyword evidence="3" id="KW-0378">Hydrolase</keyword>
<proteinExistence type="predicted"/>